<dbReference type="InterPro" id="IPR026580">
    <property type="entry name" value="DivIB"/>
</dbReference>
<dbReference type="HAMAP" id="MF_00912">
    <property type="entry name" value="DivIB"/>
    <property type="match status" value="1"/>
</dbReference>
<keyword evidence="7 8" id="KW-0131">Cell cycle</keyword>
<keyword evidence="3 8" id="KW-0132">Cell division</keyword>
<sequence length="263" mass="30577">MAEKKIVSIEDRIPKLKESRRKKSNRRLIMYLSFFFLLIAIIIYLQSSLSEIKSVEIKGNDHVDRDTILSLSGLTPGEDNYWKVDRKALAKKIEQHEEISAVQVDKHFPSTVEMKIEEYQRVGYVEREGSYYPILETGKELTDQKLKNPHGDAPLLLGFERQSYLEEMTRELQQLPSSVTQLISEVQWTPSDKNPYKIHLYMNDGFEVEASIRNFSQNMRSYPSIIAQLEPGQRGIIHIDVGAYFEEYPQQEKEGEESDEANR</sequence>
<evidence type="ECO:0000259" key="9">
    <source>
        <dbReference type="PROSITE" id="PS51779"/>
    </source>
</evidence>
<dbReference type="PANTHER" id="PTHR37820">
    <property type="entry name" value="CELL DIVISION PROTEIN DIVIB"/>
    <property type="match status" value="1"/>
</dbReference>
<keyword evidence="11" id="KW-1185">Reference proteome</keyword>
<dbReference type="InterPro" id="IPR013685">
    <property type="entry name" value="POTRA_FtsQ_type"/>
</dbReference>
<dbReference type="RefSeq" id="WP_036778467.1">
    <property type="nucleotide sequence ID" value="NZ_AVBG01000001.1"/>
</dbReference>
<evidence type="ECO:0000256" key="2">
    <source>
        <dbReference type="ARBA" id="ARBA00022475"/>
    </source>
</evidence>
<protein>
    <recommendedName>
        <fullName evidence="8">Cell division protein DivIB</fullName>
    </recommendedName>
</protein>
<dbReference type="GO" id="GO:0005886">
    <property type="term" value="C:plasma membrane"/>
    <property type="evidence" value="ECO:0007669"/>
    <property type="project" value="UniProtKB-SubCell"/>
</dbReference>
<feature type="domain" description="POTRA" evidence="9">
    <location>
        <begin position="50"/>
        <end position="119"/>
    </location>
</feature>
<gene>
    <name evidence="8" type="primary">divIB</name>
    <name evidence="10" type="ORF">N780_10465</name>
</gene>
<comment type="function">
    <text evidence="8">Cell division protein that may be involved in stabilizing or promoting the assembly of the division complex.</text>
</comment>
<evidence type="ECO:0000256" key="6">
    <source>
        <dbReference type="ARBA" id="ARBA00023136"/>
    </source>
</evidence>
<dbReference type="Proteomes" id="UP000030153">
    <property type="component" value="Unassembled WGS sequence"/>
</dbReference>
<dbReference type="InterPro" id="IPR050487">
    <property type="entry name" value="FtsQ_DivIB"/>
</dbReference>
<dbReference type="STRING" id="1385513.N780_10465"/>
<keyword evidence="2 8" id="KW-1003">Cell membrane</keyword>
<dbReference type="OrthoDB" id="1819027at2"/>
<dbReference type="GO" id="GO:0043093">
    <property type="term" value="P:FtsZ-dependent cytokinesis"/>
    <property type="evidence" value="ECO:0007669"/>
    <property type="project" value="UniProtKB-UniRule"/>
</dbReference>
<evidence type="ECO:0000256" key="3">
    <source>
        <dbReference type="ARBA" id="ARBA00022618"/>
    </source>
</evidence>
<dbReference type="PROSITE" id="PS51779">
    <property type="entry name" value="POTRA"/>
    <property type="match status" value="1"/>
</dbReference>
<dbReference type="Pfam" id="PF08478">
    <property type="entry name" value="POTRA_1"/>
    <property type="match status" value="1"/>
</dbReference>
<name>A0A0A2UXW9_9BACI</name>
<evidence type="ECO:0000256" key="4">
    <source>
        <dbReference type="ARBA" id="ARBA00022692"/>
    </source>
</evidence>
<dbReference type="PANTHER" id="PTHR37820:SF1">
    <property type="entry name" value="CELL DIVISION PROTEIN FTSQ"/>
    <property type="match status" value="1"/>
</dbReference>
<dbReference type="eggNOG" id="COG1589">
    <property type="taxonomic scope" value="Bacteria"/>
</dbReference>
<comment type="subcellular location">
    <subcellularLocation>
        <location evidence="8">Cell membrane</location>
        <topology evidence="8">Single-pass type II membrane protein</topology>
    </subcellularLocation>
    <subcellularLocation>
        <location evidence="1">Membrane</location>
    </subcellularLocation>
    <text evidence="8">Localizes to the division septum.</text>
</comment>
<evidence type="ECO:0000256" key="5">
    <source>
        <dbReference type="ARBA" id="ARBA00022989"/>
    </source>
</evidence>
<comment type="similarity">
    <text evidence="8">Belongs to the FtsQ/DivIB family. DivIB subfamily.</text>
</comment>
<evidence type="ECO:0000313" key="11">
    <source>
        <dbReference type="Proteomes" id="UP000030153"/>
    </source>
</evidence>
<reference evidence="10 11" key="1">
    <citation type="submission" date="2013-08" db="EMBL/GenBank/DDBJ databases">
        <title>Genome of Pontibacillus chungwhensis.</title>
        <authorList>
            <person name="Wang Q."/>
            <person name="Wang G."/>
        </authorList>
    </citation>
    <scope>NUCLEOTIDE SEQUENCE [LARGE SCALE GENOMIC DNA]</scope>
    <source>
        <strain evidence="10 11">BH030062</strain>
    </source>
</reference>
<evidence type="ECO:0000313" key="10">
    <source>
        <dbReference type="EMBL" id="KGP92774.1"/>
    </source>
</evidence>
<dbReference type="InterPro" id="IPR034746">
    <property type="entry name" value="POTRA"/>
</dbReference>
<organism evidence="10 11">
    <name type="scientific">Pontibacillus chungwhensis BH030062</name>
    <dbReference type="NCBI Taxonomy" id="1385513"/>
    <lineage>
        <taxon>Bacteria</taxon>
        <taxon>Bacillati</taxon>
        <taxon>Bacillota</taxon>
        <taxon>Bacilli</taxon>
        <taxon>Bacillales</taxon>
        <taxon>Bacillaceae</taxon>
        <taxon>Pontibacillus</taxon>
    </lineage>
</organism>
<evidence type="ECO:0000256" key="7">
    <source>
        <dbReference type="ARBA" id="ARBA00023306"/>
    </source>
</evidence>
<comment type="caution">
    <text evidence="10">The sequence shown here is derived from an EMBL/GenBank/DDBJ whole genome shotgun (WGS) entry which is preliminary data.</text>
</comment>
<dbReference type="GO" id="GO:0032153">
    <property type="term" value="C:cell division site"/>
    <property type="evidence" value="ECO:0007669"/>
    <property type="project" value="UniProtKB-UniRule"/>
</dbReference>
<dbReference type="Gene3D" id="3.10.20.310">
    <property type="entry name" value="membrane protein fhac"/>
    <property type="match status" value="1"/>
</dbReference>
<accession>A0A0A2UXW9</accession>
<keyword evidence="5 8" id="KW-1133">Transmembrane helix</keyword>
<dbReference type="InterPro" id="IPR005548">
    <property type="entry name" value="Cell_div_FtsQ/DivIB_C"/>
</dbReference>
<keyword evidence="4 8" id="KW-0812">Transmembrane</keyword>
<keyword evidence="6 8" id="KW-0472">Membrane</keyword>
<dbReference type="AlphaFoldDB" id="A0A0A2UXW9"/>
<dbReference type="EMBL" id="AVBG01000001">
    <property type="protein sequence ID" value="KGP92774.1"/>
    <property type="molecule type" value="Genomic_DNA"/>
</dbReference>
<proteinExistence type="inferred from homology"/>
<dbReference type="Gene3D" id="3.40.50.10960">
    <property type="match status" value="1"/>
</dbReference>
<dbReference type="Pfam" id="PF03799">
    <property type="entry name" value="FtsQ_DivIB_C"/>
    <property type="match status" value="1"/>
</dbReference>
<evidence type="ECO:0000256" key="8">
    <source>
        <dbReference type="HAMAP-Rule" id="MF_00912"/>
    </source>
</evidence>
<evidence type="ECO:0000256" key="1">
    <source>
        <dbReference type="ARBA" id="ARBA00004370"/>
    </source>
</evidence>
<feature type="transmembrane region" description="Helical" evidence="8">
    <location>
        <begin position="28"/>
        <end position="45"/>
    </location>
</feature>